<gene>
    <name evidence="3" type="ORF">ACM46_02945</name>
</gene>
<dbReference type="NCBIfam" id="NF041384">
    <property type="entry name" value="YHS_seleno_dom"/>
    <property type="match status" value="1"/>
</dbReference>
<dbReference type="Proteomes" id="UP000036261">
    <property type="component" value="Unassembled WGS sequence"/>
</dbReference>
<dbReference type="OrthoDB" id="344729at2"/>
<feature type="signal peptide" evidence="1">
    <location>
        <begin position="1"/>
        <end position="19"/>
    </location>
</feature>
<name>A0A0J7IKD7_9FLAO</name>
<dbReference type="PATRIC" id="fig|558151.6.peg.617"/>
<proteinExistence type="predicted"/>
<dbReference type="STRING" id="558151.ACM46_02945"/>
<feature type="chain" id="PRO_5005288489" evidence="1">
    <location>
        <begin position="20"/>
        <end position="149"/>
    </location>
</feature>
<keyword evidence="1" id="KW-0732">Signal</keyword>
<evidence type="ECO:0000313" key="3">
    <source>
        <dbReference type="EMBL" id="KMQ66506.1"/>
    </source>
</evidence>
<evidence type="ECO:0000256" key="1">
    <source>
        <dbReference type="SAM" id="SignalP"/>
    </source>
</evidence>
<dbReference type="EMBL" id="LFND01000001">
    <property type="protein sequence ID" value="KMQ66506.1"/>
    <property type="molecule type" value="Genomic_DNA"/>
</dbReference>
<evidence type="ECO:0000259" key="2">
    <source>
        <dbReference type="Pfam" id="PF04945"/>
    </source>
</evidence>
<sequence>MKTKILFPILLLVNSLFFAQSLQHLNHKNGIANYGYDVVSYFSGKPQEGSSKNKVKHMGAEYYFASSQNKAAFQKDPNKYLPQYGGYCAFAMGDTGEKMEINPKTYKITDGKLYLFYNKWFTNTLPSWNKDEKNLIIKANKNWKKLTGM</sequence>
<feature type="domain" description="YHS" evidence="2">
    <location>
        <begin position="50"/>
        <end position="84"/>
    </location>
</feature>
<dbReference type="RefSeq" id="WP_053082661.1">
    <property type="nucleotide sequence ID" value="NZ_LFND01000001.1"/>
</dbReference>
<comment type="caution">
    <text evidence="3">The sequence shown here is derived from an EMBL/GenBank/DDBJ whole genome shotgun (WGS) entry which is preliminary data.</text>
</comment>
<accession>A0A0J7IKD7</accession>
<evidence type="ECO:0000313" key="4">
    <source>
        <dbReference type="Proteomes" id="UP000036261"/>
    </source>
</evidence>
<organism evidence="3 4">
    <name type="scientific">Chryseobacterium angstadtii</name>
    <dbReference type="NCBI Taxonomy" id="558151"/>
    <lineage>
        <taxon>Bacteria</taxon>
        <taxon>Pseudomonadati</taxon>
        <taxon>Bacteroidota</taxon>
        <taxon>Flavobacteriia</taxon>
        <taxon>Flavobacteriales</taxon>
        <taxon>Weeksellaceae</taxon>
        <taxon>Chryseobacterium group</taxon>
        <taxon>Chryseobacterium</taxon>
    </lineage>
</organism>
<reference evidence="3 4" key="1">
    <citation type="journal article" date="2013" name="Int. J. Syst. Evol. Microbiol.">
        <title>Chryseobacterium angstadtii sp. nov., isolated from a newt tank.</title>
        <authorList>
            <person name="Kirk K.E."/>
            <person name="Hoffman J.A."/>
            <person name="Smith K.A."/>
            <person name="Strahan B.L."/>
            <person name="Failor K.C."/>
            <person name="Krebs J.E."/>
            <person name="Gale A.N."/>
            <person name="Do T.D."/>
            <person name="Sontag T.C."/>
            <person name="Batties A.M."/>
            <person name="Mistiszyn K."/>
            <person name="Newman J.D."/>
        </authorList>
    </citation>
    <scope>NUCLEOTIDE SEQUENCE [LARGE SCALE GENOMIC DNA]</scope>
    <source>
        <strain evidence="3 4">KM</strain>
    </source>
</reference>
<dbReference type="InterPro" id="IPR007029">
    <property type="entry name" value="YHS_dom"/>
</dbReference>
<dbReference type="AlphaFoldDB" id="A0A0J7IKD7"/>
<protein>
    <submittedName>
        <fullName evidence="3">YHS domain protein</fullName>
    </submittedName>
</protein>
<keyword evidence="4" id="KW-1185">Reference proteome</keyword>
<dbReference type="Pfam" id="PF04945">
    <property type="entry name" value="YHS"/>
    <property type="match status" value="1"/>
</dbReference>